<dbReference type="InterPro" id="IPR004090">
    <property type="entry name" value="Chemotax_Me-accpt_rcpt"/>
</dbReference>
<evidence type="ECO:0000259" key="6">
    <source>
        <dbReference type="PROSITE" id="PS50111"/>
    </source>
</evidence>
<organism evidence="7 8">
    <name type="scientific">Sphingomonas kyeonggiensis</name>
    <dbReference type="NCBI Taxonomy" id="1268553"/>
    <lineage>
        <taxon>Bacteria</taxon>
        <taxon>Pseudomonadati</taxon>
        <taxon>Pseudomonadota</taxon>
        <taxon>Alphaproteobacteria</taxon>
        <taxon>Sphingomonadales</taxon>
        <taxon>Sphingomonadaceae</taxon>
        <taxon>Sphingomonas</taxon>
    </lineage>
</organism>
<evidence type="ECO:0000256" key="4">
    <source>
        <dbReference type="SAM" id="Coils"/>
    </source>
</evidence>
<sequence>MTELSLDAMRRTGMKLLAALMGVMALATVAGTFFTEVRNESVALFLALALPAWPIWLALNGRTDATARMAVTMTMVAQPAVMLFVFQGQPWQVDLHMLFFASLATTAMLCDWRALVAGAGVVALHHLGLGMLVPSWVFLNGGGLGRILLHAVILIAETGALVFLSARLAGLIDALNVQTRQRAEIEAQTARERARHEAELTAVIETVSTNLAALAKGDLRGGIAGRLPAAYAALEADFTQAVESLSKLIGSVGMGTEAIRLASSEIAAASEDLARRTESTAHSLEQTSEAIGQMDHRLKAIAISADGVVARADEAILTVRESRGVADEVVSAMGRVSDSAKGIDDVIEGLDKIAFQTRVLAMNAAVEAGRAGEAGRGFAVVADLVSALAMRAEEEAQRAREQLTVTQVDIQNAVGAVGKVDGALGSISEHVAQVHELLGAMAEDNQTQAAAIGQISSAVSTMDATTRQNAAMVEETSATARKLSDEVEVLADSAAQFQVTDAMPARTARLASAGARLH</sequence>
<feature type="coiled-coil region" evidence="4">
    <location>
        <begin position="382"/>
        <end position="409"/>
    </location>
</feature>
<dbReference type="EMBL" id="JACIEH010000004">
    <property type="protein sequence ID" value="MBB4100876.1"/>
    <property type="molecule type" value="Genomic_DNA"/>
</dbReference>
<evidence type="ECO:0000256" key="2">
    <source>
        <dbReference type="ARBA" id="ARBA00029447"/>
    </source>
</evidence>
<keyword evidence="8" id="KW-1185">Reference proteome</keyword>
<dbReference type="PANTHER" id="PTHR43531:SF11">
    <property type="entry name" value="METHYL-ACCEPTING CHEMOTAXIS PROTEIN 3"/>
    <property type="match status" value="1"/>
</dbReference>
<dbReference type="GO" id="GO:0006935">
    <property type="term" value="P:chemotaxis"/>
    <property type="evidence" value="ECO:0007669"/>
    <property type="project" value="UniProtKB-KW"/>
</dbReference>
<dbReference type="RefSeq" id="WP_184000236.1">
    <property type="nucleotide sequence ID" value="NZ_JACIEH010000004.1"/>
</dbReference>
<dbReference type="Pfam" id="PF00015">
    <property type="entry name" value="MCPsignal"/>
    <property type="match status" value="1"/>
</dbReference>
<protein>
    <submittedName>
        <fullName evidence="7">Methyl-accepting chemotaxis protein</fullName>
    </submittedName>
</protein>
<feature type="transmembrane region" description="Helical" evidence="5">
    <location>
        <begin position="42"/>
        <end position="59"/>
    </location>
</feature>
<dbReference type="PROSITE" id="PS50111">
    <property type="entry name" value="CHEMOTAXIS_TRANSDUC_2"/>
    <property type="match status" value="1"/>
</dbReference>
<dbReference type="AlphaFoldDB" id="A0A7W6JYG9"/>
<reference evidence="7 8" key="1">
    <citation type="submission" date="2020-08" db="EMBL/GenBank/DDBJ databases">
        <title>Genomic Encyclopedia of Type Strains, Phase IV (KMG-IV): sequencing the most valuable type-strain genomes for metagenomic binning, comparative biology and taxonomic classification.</title>
        <authorList>
            <person name="Goeker M."/>
        </authorList>
    </citation>
    <scope>NUCLEOTIDE SEQUENCE [LARGE SCALE GENOMIC DNA]</scope>
    <source>
        <strain evidence="7 8">DSM 101806</strain>
    </source>
</reference>
<keyword evidence="5" id="KW-0812">Transmembrane</keyword>
<dbReference type="GO" id="GO:0004888">
    <property type="term" value="F:transmembrane signaling receptor activity"/>
    <property type="evidence" value="ECO:0007669"/>
    <property type="project" value="InterPro"/>
</dbReference>
<feature type="transmembrane region" description="Helical" evidence="5">
    <location>
        <begin position="16"/>
        <end position="35"/>
    </location>
</feature>
<evidence type="ECO:0000313" key="7">
    <source>
        <dbReference type="EMBL" id="MBB4100876.1"/>
    </source>
</evidence>
<dbReference type="GO" id="GO:0007165">
    <property type="term" value="P:signal transduction"/>
    <property type="evidence" value="ECO:0007669"/>
    <property type="project" value="UniProtKB-KW"/>
</dbReference>
<evidence type="ECO:0000256" key="5">
    <source>
        <dbReference type="SAM" id="Phobius"/>
    </source>
</evidence>
<dbReference type="GO" id="GO:0016020">
    <property type="term" value="C:membrane"/>
    <property type="evidence" value="ECO:0007669"/>
    <property type="project" value="InterPro"/>
</dbReference>
<dbReference type="SMART" id="SM00283">
    <property type="entry name" value="MA"/>
    <property type="match status" value="1"/>
</dbReference>
<keyword evidence="1" id="KW-0145">Chemotaxis</keyword>
<feature type="domain" description="Methyl-accepting transducer" evidence="6">
    <location>
        <begin position="255"/>
        <end position="484"/>
    </location>
</feature>
<proteinExistence type="inferred from homology"/>
<keyword evidence="3" id="KW-0807">Transducer</keyword>
<dbReference type="Gene3D" id="1.10.287.950">
    <property type="entry name" value="Methyl-accepting chemotaxis protein"/>
    <property type="match status" value="1"/>
</dbReference>
<dbReference type="InterPro" id="IPR004089">
    <property type="entry name" value="MCPsignal_dom"/>
</dbReference>
<keyword evidence="5" id="KW-1133">Transmembrane helix</keyword>
<evidence type="ECO:0000256" key="3">
    <source>
        <dbReference type="PROSITE-ProRule" id="PRU00284"/>
    </source>
</evidence>
<name>A0A7W6JYG9_9SPHN</name>
<evidence type="ECO:0000256" key="1">
    <source>
        <dbReference type="ARBA" id="ARBA00022500"/>
    </source>
</evidence>
<evidence type="ECO:0000313" key="8">
    <source>
        <dbReference type="Proteomes" id="UP000557392"/>
    </source>
</evidence>
<feature type="transmembrane region" description="Helical" evidence="5">
    <location>
        <begin position="147"/>
        <end position="172"/>
    </location>
</feature>
<dbReference type="PANTHER" id="PTHR43531">
    <property type="entry name" value="PROTEIN ICFG"/>
    <property type="match status" value="1"/>
</dbReference>
<dbReference type="InterPro" id="IPR051310">
    <property type="entry name" value="MCP_chemotaxis"/>
</dbReference>
<keyword evidence="5" id="KW-0472">Membrane</keyword>
<dbReference type="SUPFAM" id="SSF58104">
    <property type="entry name" value="Methyl-accepting chemotaxis protein (MCP) signaling domain"/>
    <property type="match status" value="1"/>
</dbReference>
<feature type="transmembrane region" description="Helical" evidence="5">
    <location>
        <begin position="98"/>
        <end position="127"/>
    </location>
</feature>
<accession>A0A7W6JYG9</accession>
<dbReference type="PRINTS" id="PR00260">
    <property type="entry name" value="CHEMTRNSDUCR"/>
</dbReference>
<comment type="caution">
    <text evidence="7">The sequence shown here is derived from an EMBL/GenBank/DDBJ whole genome shotgun (WGS) entry which is preliminary data.</text>
</comment>
<dbReference type="Proteomes" id="UP000557392">
    <property type="component" value="Unassembled WGS sequence"/>
</dbReference>
<comment type="similarity">
    <text evidence="2">Belongs to the methyl-accepting chemotaxis (MCP) protein family.</text>
</comment>
<keyword evidence="4" id="KW-0175">Coiled coil</keyword>
<gene>
    <name evidence="7" type="ORF">GGR46_004465</name>
</gene>